<proteinExistence type="inferred from homology"/>
<dbReference type="InterPro" id="IPR036676">
    <property type="entry name" value="PurM-like_C_sf"/>
</dbReference>
<dbReference type="Gene3D" id="3.30.1330.10">
    <property type="entry name" value="PurM-like, N-terminal domain"/>
    <property type="match status" value="1"/>
</dbReference>
<name>A0A7J3Y148_9CREN</name>
<evidence type="ECO:0000259" key="3">
    <source>
        <dbReference type="Pfam" id="PF02769"/>
    </source>
</evidence>
<comment type="similarity">
    <text evidence="1">Belongs to the HypE family.</text>
</comment>
<organism evidence="4">
    <name type="scientific">Thermogladius calderae</name>
    <dbReference type="NCBI Taxonomy" id="1200300"/>
    <lineage>
        <taxon>Archaea</taxon>
        <taxon>Thermoproteota</taxon>
        <taxon>Thermoprotei</taxon>
        <taxon>Desulfurococcales</taxon>
        <taxon>Desulfurococcaceae</taxon>
        <taxon>Thermogladius</taxon>
    </lineage>
</organism>
<dbReference type="AlphaFoldDB" id="A0A7J3Y148"/>
<dbReference type="InterPro" id="IPR010918">
    <property type="entry name" value="PurM-like_C_dom"/>
</dbReference>
<dbReference type="PANTHER" id="PTHR30303">
    <property type="entry name" value="HYDROGENASE ISOENZYMES FORMATION PROTEIN HYPE"/>
    <property type="match status" value="1"/>
</dbReference>
<protein>
    <submittedName>
        <fullName evidence="4">AIR synthase</fullName>
    </submittedName>
</protein>
<gene>
    <name evidence="4" type="ORF">ENM60_07140</name>
</gene>
<evidence type="ECO:0000259" key="2">
    <source>
        <dbReference type="Pfam" id="PF00586"/>
    </source>
</evidence>
<dbReference type="Pfam" id="PF00586">
    <property type="entry name" value="AIRS"/>
    <property type="match status" value="1"/>
</dbReference>
<dbReference type="GO" id="GO:0051604">
    <property type="term" value="P:protein maturation"/>
    <property type="evidence" value="ECO:0007669"/>
    <property type="project" value="TreeGrafter"/>
</dbReference>
<evidence type="ECO:0000313" key="4">
    <source>
        <dbReference type="EMBL" id="HHP68535.1"/>
    </source>
</evidence>
<dbReference type="Pfam" id="PF02769">
    <property type="entry name" value="AIRS_C"/>
    <property type="match status" value="1"/>
</dbReference>
<feature type="domain" description="PurM-like C-terminal" evidence="3">
    <location>
        <begin position="152"/>
        <end position="302"/>
    </location>
</feature>
<dbReference type="PIRSF" id="PIRSF005644">
    <property type="entry name" value="Hdrgns_mtr_HypE"/>
    <property type="match status" value="1"/>
</dbReference>
<dbReference type="Gene3D" id="3.90.650.10">
    <property type="entry name" value="PurM-like C-terminal domain"/>
    <property type="match status" value="1"/>
</dbReference>
<dbReference type="SUPFAM" id="SSF56042">
    <property type="entry name" value="PurM C-terminal domain-like"/>
    <property type="match status" value="1"/>
</dbReference>
<dbReference type="EMBL" id="DRYK01000089">
    <property type="protein sequence ID" value="HHP68535.1"/>
    <property type="molecule type" value="Genomic_DNA"/>
</dbReference>
<dbReference type="SUPFAM" id="SSF55326">
    <property type="entry name" value="PurM N-terminal domain-like"/>
    <property type="match status" value="1"/>
</dbReference>
<evidence type="ECO:0000256" key="1">
    <source>
        <dbReference type="ARBA" id="ARBA00006243"/>
    </source>
</evidence>
<sequence length="334" mass="35970">MSKTTSGKLPWSVLGRLIEEMPAKDVDLVVGPKQGEDAAVIRFKDGFLVVHSDPITTAKWRIGWYAIHVAANDIAVRGVQPRFFIPVVLLPPGMGMSDVEEIFRDMGEAAREVSGVVVGGHTEVTPYLQRPIISVTAIGYSTGRFISTSGAEPGDYIVVVGRVGGEGASLIAWDFSEELARRGVSESLIKKARSFIRDISIVKTALSIAPFVNSMHDATEGGLVQALRELSVASHVNVTVDLGMVGVDETVATIAEAMGLNPFKLLSSGCFLATVPPGKIRDVEEILAGRGVMYSIAGRVDAYSENPVLELRFRGSPVERLDKDVIDEIYKLFG</sequence>
<dbReference type="InterPro" id="IPR011854">
    <property type="entry name" value="HypE"/>
</dbReference>
<accession>A0A7J3Y148</accession>
<reference evidence="4" key="1">
    <citation type="journal article" date="2020" name="mSystems">
        <title>Genome- and Community-Level Interaction Insights into Carbon Utilization and Element Cycling Functions of Hydrothermarchaeota in Hydrothermal Sediment.</title>
        <authorList>
            <person name="Zhou Z."/>
            <person name="Liu Y."/>
            <person name="Xu W."/>
            <person name="Pan J."/>
            <person name="Luo Z.H."/>
            <person name="Li M."/>
        </authorList>
    </citation>
    <scope>NUCLEOTIDE SEQUENCE [LARGE SCALE GENOMIC DNA]</scope>
    <source>
        <strain evidence="4">SpSt-110</strain>
    </source>
</reference>
<dbReference type="InterPro" id="IPR036921">
    <property type="entry name" value="PurM-like_N_sf"/>
</dbReference>
<feature type="domain" description="PurM-like N-terminal" evidence="2">
    <location>
        <begin position="35"/>
        <end position="139"/>
    </location>
</feature>
<dbReference type="InterPro" id="IPR016188">
    <property type="entry name" value="PurM-like_N"/>
</dbReference>
<comment type="caution">
    <text evidence="4">The sequence shown here is derived from an EMBL/GenBank/DDBJ whole genome shotgun (WGS) entry which is preliminary data.</text>
</comment>
<dbReference type="PANTHER" id="PTHR30303:SF4">
    <property type="entry name" value="HYDROGENASE EXPRESSION_FORMATION PROTEIN HYPE"/>
    <property type="match status" value="1"/>
</dbReference>